<dbReference type="InterPro" id="IPR011256">
    <property type="entry name" value="Reg_factor_effector_dom_sf"/>
</dbReference>
<comment type="similarity">
    <text evidence="1">Belongs to the HEBP family.</text>
</comment>
<protein>
    <submittedName>
        <fullName evidence="3">Uncharacterized protein</fullName>
    </submittedName>
</protein>
<accession>A0AAW2NPC1</accession>
<dbReference type="EMBL" id="JACGWJ010000019">
    <property type="protein sequence ID" value="KAL0345048.1"/>
    <property type="molecule type" value="Genomic_DNA"/>
</dbReference>
<reference evidence="3" key="2">
    <citation type="journal article" date="2024" name="Plant">
        <title>Genomic evolution and insights into agronomic trait innovations of Sesamum species.</title>
        <authorList>
            <person name="Miao H."/>
            <person name="Wang L."/>
            <person name="Qu L."/>
            <person name="Liu H."/>
            <person name="Sun Y."/>
            <person name="Le M."/>
            <person name="Wang Q."/>
            <person name="Wei S."/>
            <person name="Zheng Y."/>
            <person name="Lin W."/>
            <person name="Duan Y."/>
            <person name="Cao H."/>
            <person name="Xiong S."/>
            <person name="Wang X."/>
            <person name="Wei L."/>
            <person name="Li C."/>
            <person name="Ma Q."/>
            <person name="Ju M."/>
            <person name="Zhao R."/>
            <person name="Li G."/>
            <person name="Mu C."/>
            <person name="Tian Q."/>
            <person name="Mei H."/>
            <person name="Zhang T."/>
            <person name="Gao T."/>
            <person name="Zhang H."/>
        </authorList>
    </citation>
    <scope>NUCLEOTIDE SEQUENCE</scope>
    <source>
        <strain evidence="3">G02</strain>
    </source>
</reference>
<proteinExistence type="inferred from homology"/>
<keyword evidence="2" id="KW-0732">Signal</keyword>
<dbReference type="SUPFAM" id="SSF55136">
    <property type="entry name" value="Probable bacterial effector-binding domain"/>
    <property type="match status" value="1"/>
</dbReference>
<sequence length="250" mass="26836">MSSLRTAAAVVCVFVFVCLFVAECKAADEGYKSAPTCARLECPPYKLVQTQKEFEIRSYDEGLWLSSPNITAPDYKEGASKGFRMHISTHTLTDQIKKVTLPKFKYTAVKRFDGLITDLSVRAAIVALKESLKGTPYQRAADGLFTIAGYNSPRQLTDRVNEVWLRLTGSKLATPITAPTMAVSTTPPAAMLSRKFLSDGDTPLAASATSGTTIEAVSAAAVSPDTAFSFNDALTSNFPTGGLDSGPWMA</sequence>
<dbReference type="Gene3D" id="3.20.80.10">
    <property type="entry name" value="Regulatory factor, effector binding domain"/>
    <property type="match status" value="1"/>
</dbReference>
<name>A0AAW2NPC1_SESRA</name>
<comment type="caution">
    <text evidence="3">The sequence shown here is derived from an EMBL/GenBank/DDBJ whole genome shotgun (WGS) entry which is preliminary data.</text>
</comment>
<evidence type="ECO:0000256" key="1">
    <source>
        <dbReference type="ARBA" id="ARBA00009817"/>
    </source>
</evidence>
<dbReference type="PANTHER" id="PTHR11220">
    <property type="entry name" value="HEME-BINDING PROTEIN-RELATED"/>
    <property type="match status" value="1"/>
</dbReference>
<reference evidence="3" key="1">
    <citation type="submission" date="2020-06" db="EMBL/GenBank/DDBJ databases">
        <authorList>
            <person name="Li T."/>
            <person name="Hu X."/>
            <person name="Zhang T."/>
            <person name="Song X."/>
            <person name="Zhang H."/>
            <person name="Dai N."/>
            <person name="Sheng W."/>
            <person name="Hou X."/>
            <person name="Wei L."/>
        </authorList>
    </citation>
    <scope>NUCLEOTIDE SEQUENCE</scope>
    <source>
        <strain evidence="3">G02</strain>
        <tissue evidence="3">Leaf</tissue>
    </source>
</reference>
<dbReference type="Pfam" id="PF04832">
    <property type="entry name" value="SOUL"/>
    <property type="match status" value="1"/>
</dbReference>
<dbReference type="PANTHER" id="PTHR11220:SF59">
    <property type="entry name" value="HEME-BINDING PROTEIN 2-LIKE"/>
    <property type="match status" value="1"/>
</dbReference>
<feature type="chain" id="PRO_5043329758" evidence="2">
    <location>
        <begin position="27"/>
        <end position="250"/>
    </location>
</feature>
<evidence type="ECO:0000313" key="3">
    <source>
        <dbReference type="EMBL" id="KAL0345048.1"/>
    </source>
</evidence>
<evidence type="ECO:0000256" key="2">
    <source>
        <dbReference type="SAM" id="SignalP"/>
    </source>
</evidence>
<organism evidence="3">
    <name type="scientific">Sesamum radiatum</name>
    <name type="common">Black benniseed</name>
    <dbReference type="NCBI Taxonomy" id="300843"/>
    <lineage>
        <taxon>Eukaryota</taxon>
        <taxon>Viridiplantae</taxon>
        <taxon>Streptophyta</taxon>
        <taxon>Embryophyta</taxon>
        <taxon>Tracheophyta</taxon>
        <taxon>Spermatophyta</taxon>
        <taxon>Magnoliopsida</taxon>
        <taxon>eudicotyledons</taxon>
        <taxon>Gunneridae</taxon>
        <taxon>Pentapetalae</taxon>
        <taxon>asterids</taxon>
        <taxon>lamiids</taxon>
        <taxon>Lamiales</taxon>
        <taxon>Pedaliaceae</taxon>
        <taxon>Sesamum</taxon>
    </lineage>
</organism>
<gene>
    <name evidence="3" type="ORF">Sradi_4336100</name>
</gene>
<feature type="signal peptide" evidence="2">
    <location>
        <begin position="1"/>
        <end position="26"/>
    </location>
</feature>
<dbReference type="InterPro" id="IPR006917">
    <property type="entry name" value="SOUL_heme-bd"/>
</dbReference>
<dbReference type="AlphaFoldDB" id="A0AAW2NPC1"/>